<evidence type="ECO:0000313" key="3">
    <source>
        <dbReference type="Proteomes" id="UP000607311"/>
    </source>
</evidence>
<gene>
    <name evidence="2" type="ORF">Vse01_37070</name>
</gene>
<keyword evidence="1" id="KW-0472">Membrane</keyword>
<feature type="transmembrane region" description="Helical" evidence="1">
    <location>
        <begin position="34"/>
        <end position="58"/>
    </location>
</feature>
<dbReference type="EMBL" id="BOPD01000022">
    <property type="protein sequence ID" value="GIJ34559.1"/>
    <property type="molecule type" value="Genomic_DNA"/>
</dbReference>
<keyword evidence="1" id="KW-0812">Transmembrane</keyword>
<dbReference type="Proteomes" id="UP000607311">
    <property type="component" value="Unassembled WGS sequence"/>
</dbReference>
<sequence>MKTRAGLVAGGCLLMAYAVGGALTDADVAPGGVLLFLAAVLVGHDVVWMATVLAVGAALTRVPPRCRSTLRAAAITAAAVTVVGLPLALGFGRSADNASVLPLPYGRNLVAVLLAVAGTTLLACVVRRRATADRKESERPAEDRP</sequence>
<evidence type="ECO:0000256" key="1">
    <source>
        <dbReference type="SAM" id="Phobius"/>
    </source>
</evidence>
<feature type="transmembrane region" description="Helical" evidence="1">
    <location>
        <begin position="70"/>
        <end position="89"/>
    </location>
</feature>
<proteinExistence type="predicted"/>
<accession>A0A9W5URS8</accession>
<reference evidence="2" key="1">
    <citation type="submission" date="2021-01" db="EMBL/GenBank/DDBJ databases">
        <title>Whole genome shotgun sequence of Verrucosispora sediminis NBRC 107745.</title>
        <authorList>
            <person name="Komaki H."/>
            <person name="Tamura T."/>
        </authorList>
    </citation>
    <scope>NUCLEOTIDE SEQUENCE</scope>
    <source>
        <strain evidence="2">NBRC 107745</strain>
    </source>
</reference>
<evidence type="ECO:0000313" key="2">
    <source>
        <dbReference type="EMBL" id="GIJ34559.1"/>
    </source>
</evidence>
<keyword evidence="1" id="KW-1133">Transmembrane helix</keyword>
<comment type="caution">
    <text evidence="2">The sequence shown here is derived from an EMBL/GenBank/DDBJ whole genome shotgun (WGS) entry which is preliminary data.</text>
</comment>
<dbReference type="RefSeq" id="WP_093408780.1">
    <property type="nucleotide sequence ID" value="NZ_BOPD01000022.1"/>
</dbReference>
<organism evidence="2 3">
    <name type="scientific">Micromonospora sediminimaris</name>
    <dbReference type="NCBI Taxonomy" id="547162"/>
    <lineage>
        <taxon>Bacteria</taxon>
        <taxon>Bacillati</taxon>
        <taxon>Actinomycetota</taxon>
        <taxon>Actinomycetes</taxon>
        <taxon>Micromonosporales</taxon>
        <taxon>Micromonosporaceae</taxon>
        <taxon>Micromonospora</taxon>
    </lineage>
</organism>
<dbReference type="AlphaFoldDB" id="A0A9W5URS8"/>
<feature type="transmembrane region" description="Helical" evidence="1">
    <location>
        <begin position="109"/>
        <end position="126"/>
    </location>
</feature>
<name>A0A9W5URS8_9ACTN</name>
<protein>
    <submittedName>
        <fullName evidence="2">Uncharacterized protein</fullName>
    </submittedName>
</protein>
<keyword evidence="3" id="KW-1185">Reference proteome</keyword>